<accession>A0ABM7M662</accession>
<dbReference type="Proteomes" id="UP000676967">
    <property type="component" value="Chromosome"/>
</dbReference>
<dbReference type="RefSeq" id="WP_189336047.1">
    <property type="nucleotide sequence ID" value="NZ_AP023356.1"/>
</dbReference>
<evidence type="ECO:0000313" key="2">
    <source>
        <dbReference type="Proteomes" id="UP000676967"/>
    </source>
</evidence>
<protein>
    <submittedName>
        <fullName evidence="1">Uncharacterized protein</fullName>
    </submittedName>
</protein>
<reference evidence="1 2" key="1">
    <citation type="submission" date="2020-08" db="EMBL/GenBank/DDBJ databases">
        <title>Whole genome shotgun sequence of Actinoplanes ianthinogenes NBRC 13996.</title>
        <authorList>
            <person name="Komaki H."/>
            <person name="Tamura T."/>
        </authorList>
    </citation>
    <scope>NUCLEOTIDE SEQUENCE [LARGE SCALE GENOMIC DNA]</scope>
    <source>
        <strain evidence="1 2">NBRC 13996</strain>
    </source>
</reference>
<name>A0ABM7M662_9ACTN</name>
<dbReference type="EMBL" id="AP023356">
    <property type="protein sequence ID" value="BCJ47091.1"/>
    <property type="molecule type" value="Genomic_DNA"/>
</dbReference>
<keyword evidence="2" id="KW-1185">Reference proteome</keyword>
<gene>
    <name evidence="1" type="ORF">Aiant_77480</name>
</gene>
<evidence type="ECO:0000313" key="1">
    <source>
        <dbReference type="EMBL" id="BCJ47091.1"/>
    </source>
</evidence>
<proteinExistence type="predicted"/>
<sequence>MSSDFAFWKTAVSVPEDTYDSLAEGYSNGLEPHPDVTAFRGELLKRWPDLADVLEPIEQDVIDDPDDGAKYVLLTLPLRMLDRLDGIFELAAKYQLRGYSGVAGEAF</sequence>
<organism evidence="1 2">
    <name type="scientific">Actinoplanes ianthinogenes</name>
    <dbReference type="NCBI Taxonomy" id="122358"/>
    <lineage>
        <taxon>Bacteria</taxon>
        <taxon>Bacillati</taxon>
        <taxon>Actinomycetota</taxon>
        <taxon>Actinomycetes</taxon>
        <taxon>Micromonosporales</taxon>
        <taxon>Micromonosporaceae</taxon>
        <taxon>Actinoplanes</taxon>
    </lineage>
</organism>